<dbReference type="PANTHER" id="PTHR31175:SF100">
    <property type="entry name" value="AUXIN-RESPONSIVE PROTEIN SAUR64-LIKE"/>
    <property type="match status" value="1"/>
</dbReference>
<comment type="similarity">
    <text evidence="1">Belongs to the ARG7 family.</text>
</comment>
<reference evidence="2 3" key="1">
    <citation type="journal article" date="2021" name="BMC Genomics">
        <title>Datura genome reveals duplications of psychoactive alkaloid biosynthetic genes and high mutation rate following tissue culture.</title>
        <authorList>
            <person name="Rajewski A."/>
            <person name="Carter-House D."/>
            <person name="Stajich J."/>
            <person name="Litt A."/>
        </authorList>
    </citation>
    <scope>NUCLEOTIDE SEQUENCE [LARGE SCALE GENOMIC DNA]</scope>
    <source>
        <strain evidence="2">AR-01</strain>
    </source>
</reference>
<protein>
    <submittedName>
        <fullName evidence="2">Uncharacterized protein</fullName>
    </submittedName>
</protein>
<accession>A0ABS8RLL1</accession>
<organism evidence="2 3">
    <name type="scientific">Datura stramonium</name>
    <name type="common">Jimsonweed</name>
    <name type="synonym">Common thornapple</name>
    <dbReference type="NCBI Taxonomy" id="4076"/>
    <lineage>
        <taxon>Eukaryota</taxon>
        <taxon>Viridiplantae</taxon>
        <taxon>Streptophyta</taxon>
        <taxon>Embryophyta</taxon>
        <taxon>Tracheophyta</taxon>
        <taxon>Spermatophyta</taxon>
        <taxon>Magnoliopsida</taxon>
        <taxon>eudicotyledons</taxon>
        <taxon>Gunneridae</taxon>
        <taxon>Pentapetalae</taxon>
        <taxon>asterids</taxon>
        <taxon>lamiids</taxon>
        <taxon>Solanales</taxon>
        <taxon>Solanaceae</taxon>
        <taxon>Solanoideae</taxon>
        <taxon>Datureae</taxon>
        <taxon>Datura</taxon>
    </lineage>
</organism>
<sequence>MSNGPISAIANRHQHMTLPWVVSSKTSAPNQSLEKTMLSTKKLIKMARRWQKFVAMQKKRIPLPINDSDADSCTTSSSSITGKGHFAVYTTDRKQFVVPLS</sequence>
<evidence type="ECO:0000313" key="2">
    <source>
        <dbReference type="EMBL" id="MCD7447715.1"/>
    </source>
</evidence>
<evidence type="ECO:0000256" key="1">
    <source>
        <dbReference type="ARBA" id="ARBA00006974"/>
    </source>
</evidence>
<name>A0ABS8RLL1_DATST</name>
<comment type="caution">
    <text evidence="2">The sequence shown here is derived from an EMBL/GenBank/DDBJ whole genome shotgun (WGS) entry which is preliminary data.</text>
</comment>
<evidence type="ECO:0000313" key="3">
    <source>
        <dbReference type="Proteomes" id="UP000823775"/>
    </source>
</evidence>
<dbReference type="InterPro" id="IPR003676">
    <property type="entry name" value="SAUR_fam"/>
</dbReference>
<keyword evidence="3" id="KW-1185">Reference proteome</keyword>
<dbReference type="PANTHER" id="PTHR31175">
    <property type="entry name" value="AUXIN-RESPONSIVE FAMILY PROTEIN"/>
    <property type="match status" value="1"/>
</dbReference>
<proteinExistence type="inferred from homology"/>
<dbReference type="Proteomes" id="UP000823775">
    <property type="component" value="Unassembled WGS sequence"/>
</dbReference>
<dbReference type="EMBL" id="JACEIK010000043">
    <property type="protein sequence ID" value="MCD7447715.1"/>
    <property type="molecule type" value="Genomic_DNA"/>
</dbReference>
<gene>
    <name evidence="2" type="ORF">HAX54_033505</name>
</gene>
<dbReference type="Pfam" id="PF02519">
    <property type="entry name" value="Auxin_inducible"/>
    <property type="match status" value="1"/>
</dbReference>